<keyword evidence="2" id="KW-0813">Transport</keyword>
<evidence type="ECO:0000256" key="2">
    <source>
        <dbReference type="ARBA" id="ARBA00022448"/>
    </source>
</evidence>
<dbReference type="Gene3D" id="3.40.190.10">
    <property type="entry name" value="Periplasmic binding protein-like II"/>
    <property type="match status" value="2"/>
</dbReference>
<reference evidence="4 5" key="1">
    <citation type="journal article" date="2022" name="Microbiol. Resour. Announc.">
        <title>Complete Genome Sequence of the Hyperthermophilic and Acidophilic Archaeon Saccharolobus caldissimus Strain HS-3T.</title>
        <authorList>
            <person name="Sakai H.D."/>
            <person name="Kurosawa N."/>
        </authorList>
    </citation>
    <scope>NUCLEOTIDE SEQUENCE [LARGE SCALE GENOMIC DNA]</scope>
    <source>
        <strain evidence="4 5">JCM32116</strain>
    </source>
</reference>
<keyword evidence="3" id="KW-0472">Membrane</keyword>
<dbReference type="PANTHER" id="PTHR43649:SF29">
    <property type="entry name" value="OSMOPROTECTIVE COMPOUNDS-BINDING PROTEIN GGTB"/>
    <property type="match status" value="1"/>
</dbReference>
<evidence type="ECO:0000256" key="1">
    <source>
        <dbReference type="ARBA" id="ARBA00008520"/>
    </source>
</evidence>
<dbReference type="KEGG" id="scas:SACC_27430"/>
<name>A0AAQ4CV95_9CREN</name>
<feature type="transmembrane region" description="Helical" evidence="3">
    <location>
        <begin position="525"/>
        <end position="543"/>
    </location>
</feature>
<proteinExistence type="inferred from homology"/>
<dbReference type="AlphaFoldDB" id="A0AAQ4CV95"/>
<dbReference type="RefSeq" id="WP_229570189.1">
    <property type="nucleotide sequence ID" value="NZ_AP025226.1"/>
</dbReference>
<accession>A0AAQ4CV95</accession>
<dbReference type="InterPro" id="IPR050490">
    <property type="entry name" value="Bact_solute-bd_prot1"/>
</dbReference>
<sequence>MKYSYSLVRGLSSTQIAIIVAIIVIVIVIGAIAGIMLTRKPTPTVITTTITSTTVTSSTKEPVVFYNWLGSVNQDAFNSFIPYFEKLYPNYVFQSQLVPGAGGTNAKYAILALIEAGKPPTTFQTHYGPEMISYVEVAPNGSYSFVNMTPIAEKMGLFKYVVPEVLEAGAYNGTLFSLPIDAGEGALLYINIKLLKQYDLPIPTNLSMLTYDTVQLAKHGIHPWIIPGGDAGWDQLNLWENIFLALGGPRLYNEFTYGVLPLNNVTVQKIINETNELFLNYSSYNYPGWQSYLWTQGIALLIQGDVAFQTNGDWVTDYAYDFLNTTVYPATEPYISWPNVTVVVEPFPGTQNDFALVVDSIAVPRSPYQNAGLALAETWASYMGQELWTKWKMIGYYINDTDFYVTPAQWYNYERLLNISRTAPQNFVYQISDGGVFDNVFAELDSGILTLAEVGSPALSEWNSTLYSAMHEEEQEWLAAAKLGLGYMGFPGHPFANYYPPWVTDPAAYGLKQTTKEYSGNANSLLPAILIIIGSMMITDTLIRKYYNQGILKFIKKTYYIKDR</sequence>
<evidence type="ECO:0000313" key="4">
    <source>
        <dbReference type="EMBL" id="BDB99726.1"/>
    </source>
</evidence>
<comment type="similarity">
    <text evidence="1">Belongs to the bacterial solute-binding protein 1 family.</text>
</comment>
<feature type="transmembrane region" description="Helical" evidence="3">
    <location>
        <begin position="16"/>
        <end position="37"/>
    </location>
</feature>
<dbReference type="InterPro" id="IPR054925">
    <property type="entry name" value="GlcS_GBP"/>
</dbReference>
<dbReference type="NCBIfam" id="NF040930">
    <property type="entry name" value="ABC_arch_GlcS"/>
    <property type="match status" value="1"/>
</dbReference>
<keyword evidence="3" id="KW-1133">Transmembrane helix</keyword>
<organism evidence="4 5">
    <name type="scientific">Saccharolobus caldissimus</name>
    <dbReference type="NCBI Taxonomy" id="1702097"/>
    <lineage>
        <taxon>Archaea</taxon>
        <taxon>Thermoproteota</taxon>
        <taxon>Thermoprotei</taxon>
        <taxon>Sulfolobales</taxon>
        <taxon>Sulfolobaceae</taxon>
        <taxon>Saccharolobus</taxon>
    </lineage>
</organism>
<evidence type="ECO:0000256" key="3">
    <source>
        <dbReference type="SAM" id="Phobius"/>
    </source>
</evidence>
<dbReference type="GeneID" id="68867464"/>
<dbReference type="SUPFAM" id="SSF53850">
    <property type="entry name" value="Periplasmic binding protein-like II"/>
    <property type="match status" value="1"/>
</dbReference>
<dbReference type="EMBL" id="AP025226">
    <property type="protein sequence ID" value="BDB99726.1"/>
    <property type="molecule type" value="Genomic_DNA"/>
</dbReference>
<dbReference type="PANTHER" id="PTHR43649">
    <property type="entry name" value="ARABINOSE-BINDING PROTEIN-RELATED"/>
    <property type="match status" value="1"/>
</dbReference>
<evidence type="ECO:0000313" key="5">
    <source>
        <dbReference type="Proteomes" id="UP001319921"/>
    </source>
</evidence>
<protein>
    <submittedName>
        <fullName evidence="4">Uncharacterized protein</fullName>
    </submittedName>
</protein>
<keyword evidence="5" id="KW-1185">Reference proteome</keyword>
<keyword evidence="3" id="KW-0812">Transmembrane</keyword>
<dbReference type="Proteomes" id="UP001319921">
    <property type="component" value="Chromosome"/>
</dbReference>
<gene>
    <name evidence="4" type="ORF">SACC_27430</name>
</gene>